<proteinExistence type="predicted"/>
<dbReference type="EMBL" id="NBSK02000008">
    <property type="protein sequence ID" value="KAJ0189089.1"/>
    <property type="molecule type" value="Genomic_DNA"/>
</dbReference>
<comment type="caution">
    <text evidence="2">The sequence shown here is derived from an EMBL/GenBank/DDBJ whole genome shotgun (WGS) entry which is preliminary data.</text>
</comment>
<evidence type="ECO:0000313" key="3">
    <source>
        <dbReference type="Proteomes" id="UP000235145"/>
    </source>
</evidence>
<evidence type="ECO:0000313" key="2">
    <source>
        <dbReference type="EMBL" id="KAJ0189089.1"/>
    </source>
</evidence>
<evidence type="ECO:0000256" key="1">
    <source>
        <dbReference type="SAM" id="MobiDB-lite"/>
    </source>
</evidence>
<dbReference type="AlphaFoldDB" id="A0A9R1UL00"/>
<gene>
    <name evidence="2" type="ORF">LSAT_V11C800403780</name>
</gene>
<feature type="compositionally biased region" description="Acidic residues" evidence="1">
    <location>
        <begin position="112"/>
        <end position="122"/>
    </location>
</feature>
<protein>
    <submittedName>
        <fullName evidence="2">Uncharacterized protein</fullName>
    </submittedName>
</protein>
<dbReference type="Proteomes" id="UP000235145">
    <property type="component" value="Unassembled WGS sequence"/>
</dbReference>
<feature type="compositionally biased region" description="Polar residues" evidence="1">
    <location>
        <begin position="102"/>
        <end position="111"/>
    </location>
</feature>
<reference evidence="2 3" key="1">
    <citation type="journal article" date="2017" name="Nat. Commun.">
        <title>Genome assembly with in vitro proximity ligation data and whole-genome triplication in lettuce.</title>
        <authorList>
            <person name="Reyes-Chin-Wo S."/>
            <person name="Wang Z."/>
            <person name="Yang X."/>
            <person name="Kozik A."/>
            <person name="Arikit S."/>
            <person name="Song C."/>
            <person name="Xia L."/>
            <person name="Froenicke L."/>
            <person name="Lavelle D.O."/>
            <person name="Truco M.J."/>
            <person name="Xia R."/>
            <person name="Zhu S."/>
            <person name="Xu C."/>
            <person name="Xu H."/>
            <person name="Xu X."/>
            <person name="Cox K."/>
            <person name="Korf I."/>
            <person name="Meyers B.C."/>
            <person name="Michelmore R.W."/>
        </authorList>
    </citation>
    <scope>NUCLEOTIDE SEQUENCE [LARGE SCALE GENOMIC DNA]</scope>
    <source>
        <strain evidence="3">cv. Salinas</strain>
        <tissue evidence="2">Seedlings</tissue>
    </source>
</reference>
<name>A0A9R1UL00_LACSA</name>
<sequence length="134" mass="15488">MAPKITHKAPRVKLHLPSVSGIRVSLSESTLKEGISWSIKCLITLFMFIITCVYKIDHKECYDPIDYESIDKIEFWVVDEIPEGELSYTELENMDEDEPPNYNESTMFESQVSEDDEEDDDGVALQQIDMDSFR</sequence>
<accession>A0A9R1UL00</accession>
<organism evidence="2 3">
    <name type="scientific">Lactuca sativa</name>
    <name type="common">Garden lettuce</name>
    <dbReference type="NCBI Taxonomy" id="4236"/>
    <lineage>
        <taxon>Eukaryota</taxon>
        <taxon>Viridiplantae</taxon>
        <taxon>Streptophyta</taxon>
        <taxon>Embryophyta</taxon>
        <taxon>Tracheophyta</taxon>
        <taxon>Spermatophyta</taxon>
        <taxon>Magnoliopsida</taxon>
        <taxon>eudicotyledons</taxon>
        <taxon>Gunneridae</taxon>
        <taxon>Pentapetalae</taxon>
        <taxon>asterids</taxon>
        <taxon>campanulids</taxon>
        <taxon>Asterales</taxon>
        <taxon>Asteraceae</taxon>
        <taxon>Cichorioideae</taxon>
        <taxon>Cichorieae</taxon>
        <taxon>Lactucinae</taxon>
        <taxon>Lactuca</taxon>
    </lineage>
</organism>
<keyword evidence="3" id="KW-1185">Reference proteome</keyword>
<feature type="region of interest" description="Disordered" evidence="1">
    <location>
        <begin position="94"/>
        <end position="134"/>
    </location>
</feature>